<dbReference type="AlphaFoldDB" id="A0A1N7SXC3"/>
<comment type="caution">
    <text evidence="1">The sequence shown here is derived from an EMBL/GenBank/DDBJ whole genome shotgun (WGS) entry which is preliminary data.</text>
</comment>
<evidence type="ECO:0000313" key="2">
    <source>
        <dbReference type="Proteomes" id="UP000195569"/>
    </source>
</evidence>
<keyword evidence="2" id="KW-1185">Reference proteome</keyword>
<sequence>MRLAPLLPRFSVEPVRHRGICFRMGLSSATQPVDVDATDSARTSHGGGQIGSPHMRYHTASRRSVCDVAVDITYGEHAAELDTLLQKRRDKAVDKPFFNRMLHASLCRNNYAGIDTLGAMGTVKMHGSLRQARRRSSKRSAPTGVGGHVLEPVWQLATSSIKERRAEFGHSLQGQVGVIRCYCTWANAGTRRKRFLWGPAGPGDAMTDGLRTRANDECATRKS</sequence>
<dbReference type="Proteomes" id="UP000195569">
    <property type="component" value="Unassembled WGS sequence"/>
</dbReference>
<accession>A0A1N7SXC3</accession>
<name>A0A1N7SXC3_9BURK</name>
<protein>
    <submittedName>
        <fullName evidence="1">Uncharacterized protein</fullName>
    </submittedName>
</protein>
<proteinExistence type="predicted"/>
<evidence type="ECO:0000313" key="1">
    <source>
        <dbReference type="EMBL" id="SIT52137.1"/>
    </source>
</evidence>
<reference evidence="1" key="1">
    <citation type="submission" date="2016-12" db="EMBL/GenBank/DDBJ databases">
        <authorList>
            <person name="Moulin L."/>
        </authorList>
    </citation>
    <scope>NUCLEOTIDE SEQUENCE [LARGE SCALE GENOMIC DNA]</scope>
    <source>
        <strain evidence="1">STM 7183</strain>
    </source>
</reference>
<organism evidence="1 2">
    <name type="scientific">Paraburkholderia piptadeniae</name>
    <dbReference type="NCBI Taxonomy" id="1701573"/>
    <lineage>
        <taxon>Bacteria</taxon>
        <taxon>Pseudomonadati</taxon>
        <taxon>Pseudomonadota</taxon>
        <taxon>Betaproteobacteria</taxon>
        <taxon>Burkholderiales</taxon>
        <taxon>Burkholderiaceae</taxon>
        <taxon>Paraburkholderia</taxon>
    </lineage>
</organism>
<gene>
    <name evidence="1" type="ORF">BN2476_2040002</name>
</gene>
<dbReference type="EMBL" id="CYGY02000204">
    <property type="protein sequence ID" value="SIT52137.1"/>
    <property type="molecule type" value="Genomic_DNA"/>
</dbReference>